<dbReference type="InterPro" id="IPR014710">
    <property type="entry name" value="RmlC-like_jellyroll"/>
</dbReference>
<dbReference type="InterPro" id="IPR018060">
    <property type="entry name" value="HTH_AraC"/>
</dbReference>
<dbReference type="SUPFAM" id="SSF46689">
    <property type="entry name" value="Homeodomain-like"/>
    <property type="match status" value="2"/>
</dbReference>
<evidence type="ECO:0000313" key="5">
    <source>
        <dbReference type="EMBL" id="MBD2769530.1"/>
    </source>
</evidence>
<keyword evidence="6" id="KW-1185">Reference proteome</keyword>
<dbReference type="CDD" id="cd02208">
    <property type="entry name" value="cupin_RmlC-like"/>
    <property type="match status" value="1"/>
</dbReference>
<evidence type="ECO:0000259" key="4">
    <source>
        <dbReference type="PROSITE" id="PS01124"/>
    </source>
</evidence>
<dbReference type="Proteomes" id="UP000612233">
    <property type="component" value="Unassembled WGS sequence"/>
</dbReference>
<dbReference type="PROSITE" id="PS01124">
    <property type="entry name" value="HTH_ARAC_FAMILY_2"/>
    <property type="match status" value="1"/>
</dbReference>
<dbReference type="PANTHER" id="PTHR46796">
    <property type="entry name" value="HTH-TYPE TRANSCRIPTIONAL ACTIVATOR RHAS-RELATED"/>
    <property type="match status" value="1"/>
</dbReference>
<dbReference type="GO" id="GO:0003700">
    <property type="term" value="F:DNA-binding transcription factor activity"/>
    <property type="evidence" value="ECO:0007669"/>
    <property type="project" value="InterPro"/>
</dbReference>
<dbReference type="InterPro" id="IPR011051">
    <property type="entry name" value="RmlC_Cupin_sf"/>
</dbReference>
<sequence length="266" mass="29424">MELQTGQYMGEVPFTASVGGIVLATSQHLPRTSIPAHHHVNPHFTYVLEGSYTEVHNGHQRHCQVGDLLFHPRQWEHTNAFQYQSAACFNVEIGPDCLPLGTALSNTRSHQLVASPPLKALVRSIIKEVRQPDCFSEAIAFGYAVQLAGTFLRGQRPGRVASRAIRRVQALLDDTPQHTPTLPELAQVAGLSPDYLCRDFKRVTGMTPGEYLRHKKIARVCDLLAKPGLSTEEIAFQVGFADASHLSRVFRKVMGQPPAAYRKALL</sequence>
<protein>
    <submittedName>
        <fullName evidence="5">Helix-turn-helix transcriptional regulator</fullName>
    </submittedName>
</protein>
<keyword evidence="1" id="KW-0805">Transcription regulation</keyword>
<dbReference type="InterPro" id="IPR009057">
    <property type="entry name" value="Homeodomain-like_sf"/>
</dbReference>
<evidence type="ECO:0000256" key="2">
    <source>
        <dbReference type="ARBA" id="ARBA00023125"/>
    </source>
</evidence>
<gene>
    <name evidence="5" type="ORF">IC235_16705</name>
</gene>
<dbReference type="SMART" id="SM00342">
    <property type="entry name" value="HTH_ARAC"/>
    <property type="match status" value="1"/>
</dbReference>
<dbReference type="RefSeq" id="WP_191006338.1">
    <property type="nucleotide sequence ID" value="NZ_JACXAD010000020.1"/>
</dbReference>
<organism evidence="5 6">
    <name type="scientific">Hymenobacter montanus</name>
    <dbReference type="NCBI Taxonomy" id="2771359"/>
    <lineage>
        <taxon>Bacteria</taxon>
        <taxon>Pseudomonadati</taxon>
        <taxon>Bacteroidota</taxon>
        <taxon>Cytophagia</taxon>
        <taxon>Cytophagales</taxon>
        <taxon>Hymenobacteraceae</taxon>
        <taxon>Hymenobacter</taxon>
    </lineage>
</organism>
<dbReference type="EMBL" id="JACXAD010000020">
    <property type="protein sequence ID" value="MBD2769530.1"/>
    <property type="molecule type" value="Genomic_DNA"/>
</dbReference>
<dbReference type="GO" id="GO:0043565">
    <property type="term" value="F:sequence-specific DNA binding"/>
    <property type="evidence" value="ECO:0007669"/>
    <property type="project" value="InterPro"/>
</dbReference>
<dbReference type="InterPro" id="IPR050204">
    <property type="entry name" value="AraC_XylS_family_regulators"/>
</dbReference>
<dbReference type="Pfam" id="PF12833">
    <property type="entry name" value="HTH_18"/>
    <property type="match status" value="1"/>
</dbReference>
<name>A0A927BFX0_9BACT</name>
<dbReference type="AlphaFoldDB" id="A0A927BFX0"/>
<comment type="caution">
    <text evidence="5">The sequence shown here is derived from an EMBL/GenBank/DDBJ whole genome shotgun (WGS) entry which is preliminary data.</text>
</comment>
<dbReference type="Gene3D" id="2.60.120.10">
    <property type="entry name" value="Jelly Rolls"/>
    <property type="match status" value="1"/>
</dbReference>
<dbReference type="SUPFAM" id="SSF51182">
    <property type="entry name" value="RmlC-like cupins"/>
    <property type="match status" value="1"/>
</dbReference>
<dbReference type="Gene3D" id="1.10.10.60">
    <property type="entry name" value="Homeodomain-like"/>
    <property type="match status" value="2"/>
</dbReference>
<evidence type="ECO:0000313" key="6">
    <source>
        <dbReference type="Proteomes" id="UP000612233"/>
    </source>
</evidence>
<accession>A0A927BFX0</accession>
<reference evidence="5" key="1">
    <citation type="submission" date="2020-09" db="EMBL/GenBank/DDBJ databases">
        <authorList>
            <person name="Kim M.K."/>
        </authorList>
    </citation>
    <scope>NUCLEOTIDE SEQUENCE</scope>
    <source>
        <strain evidence="5">BT664</strain>
    </source>
</reference>
<proteinExistence type="predicted"/>
<evidence type="ECO:0000256" key="3">
    <source>
        <dbReference type="ARBA" id="ARBA00023163"/>
    </source>
</evidence>
<feature type="domain" description="HTH araC/xylS-type" evidence="4">
    <location>
        <begin position="166"/>
        <end position="264"/>
    </location>
</feature>
<keyword evidence="3" id="KW-0804">Transcription</keyword>
<evidence type="ECO:0000256" key="1">
    <source>
        <dbReference type="ARBA" id="ARBA00023015"/>
    </source>
</evidence>
<keyword evidence="2" id="KW-0238">DNA-binding</keyword>